<reference evidence="5" key="1">
    <citation type="submission" date="2017-02" db="UniProtKB">
        <authorList>
            <consortium name="WormBaseParasite"/>
        </authorList>
    </citation>
    <scope>IDENTIFICATION</scope>
</reference>
<dbReference type="OMA" id="HEPQHDS"/>
<evidence type="ECO:0000313" key="4">
    <source>
        <dbReference type="Proteomes" id="UP000276776"/>
    </source>
</evidence>
<keyword evidence="2" id="KW-0732">Signal</keyword>
<gene>
    <name evidence="3" type="ORF">TCLT_LOCUS3521</name>
</gene>
<keyword evidence="4" id="KW-1185">Reference proteome</keyword>
<feature type="chain" id="PRO_5043126357" evidence="2">
    <location>
        <begin position="25"/>
        <end position="162"/>
    </location>
</feature>
<name>A0A0N5CTH0_THECL</name>
<organism evidence="5">
    <name type="scientific">Thelazia callipaeda</name>
    <name type="common">Oriental eyeworm</name>
    <name type="synonym">Parasitic nematode</name>
    <dbReference type="NCBI Taxonomy" id="103827"/>
    <lineage>
        <taxon>Eukaryota</taxon>
        <taxon>Metazoa</taxon>
        <taxon>Ecdysozoa</taxon>
        <taxon>Nematoda</taxon>
        <taxon>Chromadorea</taxon>
        <taxon>Rhabditida</taxon>
        <taxon>Spirurina</taxon>
        <taxon>Spiruromorpha</taxon>
        <taxon>Thelazioidea</taxon>
        <taxon>Thelaziidae</taxon>
        <taxon>Thelazia</taxon>
    </lineage>
</organism>
<sequence length="162" mass="16551">MHHRGGILLYLCIFAIVQYTEVRATKVSKINGLTSANKSKSDIADMDIMTFQDDGIDTEHEPQHDSPLPRSESRHKHGVESNVDLDAFGRIKRSCGGGCGGCGGGCGGCGGCGSCGCCTCCQKSCCTTCTTVTTCCKTCCQQSCCQSCGCGGCCCGGGGGGG</sequence>
<dbReference type="WBParaSite" id="TCLT_0000353001-mRNA-1">
    <property type="protein sequence ID" value="TCLT_0000353001-mRNA-1"/>
    <property type="gene ID" value="TCLT_0000353001"/>
</dbReference>
<evidence type="ECO:0000256" key="1">
    <source>
        <dbReference type="SAM" id="MobiDB-lite"/>
    </source>
</evidence>
<proteinExistence type="predicted"/>
<evidence type="ECO:0000313" key="5">
    <source>
        <dbReference type="WBParaSite" id="TCLT_0000353001-mRNA-1"/>
    </source>
</evidence>
<dbReference type="AlphaFoldDB" id="A0A0N5CTH0"/>
<accession>A0A0N5CTH0</accession>
<protein>
    <submittedName>
        <fullName evidence="5">Heterocycloanthracin/sonorensin family bacteriocin</fullName>
    </submittedName>
</protein>
<feature type="signal peptide" evidence="2">
    <location>
        <begin position="1"/>
        <end position="24"/>
    </location>
</feature>
<evidence type="ECO:0000313" key="3">
    <source>
        <dbReference type="EMBL" id="VDN00046.1"/>
    </source>
</evidence>
<dbReference type="Proteomes" id="UP000276776">
    <property type="component" value="Unassembled WGS sequence"/>
</dbReference>
<dbReference type="EMBL" id="UYYF01001681">
    <property type="protein sequence ID" value="VDN00046.1"/>
    <property type="molecule type" value="Genomic_DNA"/>
</dbReference>
<reference evidence="3 4" key="2">
    <citation type="submission" date="2018-11" db="EMBL/GenBank/DDBJ databases">
        <authorList>
            <consortium name="Pathogen Informatics"/>
        </authorList>
    </citation>
    <scope>NUCLEOTIDE SEQUENCE [LARGE SCALE GENOMIC DNA]</scope>
</reference>
<feature type="region of interest" description="Disordered" evidence="1">
    <location>
        <begin position="56"/>
        <end position="78"/>
    </location>
</feature>
<evidence type="ECO:0000256" key="2">
    <source>
        <dbReference type="SAM" id="SignalP"/>
    </source>
</evidence>